<dbReference type="EMBL" id="JAJGMW010000010">
    <property type="protein sequence ID" value="MCC4212864.1"/>
    <property type="molecule type" value="Genomic_DNA"/>
</dbReference>
<evidence type="ECO:0000313" key="2">
    <source>
        <dbReference type="Proteomes" id="UP001197770"/>
    </source>
</evidence>
<proteinExistence type="predicted"/>
<accession>A0ABS8GS92</accession>
<keyword evidence="2" id="KW-1185">Reference proteome</keyword>
<dbReference type="InterPro" id="IPR040807">
    <property type="entry name" value="DUF5522"/>
</dbReference>
<name>A0ABS8GS92_9FLAO</name>
<comment type="caution">
    <text evidence="1">The sequence shown here is derived from an EMBL/GenBank/DDBJ whole genome shotgun (WGS) entry which is preliminary data.</text>
</comment>
<gene>
    <name evidence="1" type="ORF">LLW17_09060</name>
</gene>
<reference evidence="1 2" key="1">
    <citation type="submission" date="2021-11" db="EMBL/GenBank/DDBJ databases">
        <title>Seasonal and diel survey of microbial diversity of the Tyrrhenian coast.</title>
        <authorList>
            <person name="Gattoni G."/>
            <person name="Corral P."/>
        </authorList>
    </citation>
    <scope>NUCLEOTIDE SEQUENCE [LARGE SCALE GENOMIC DNA]</scope>
    <source>
        <strain evidence="1 2">Mr9</strain>
    </source>
</reference>
<dbReference type="Pfam" id="PF17653">
    <property type="entry name" value="DUF5522"/>
    <property type="match status" value="1"/>
</dbReference>
<protein>
    <submittedName>
        <fullName evidence="1">DUF5522 domain-containing protein</fullName>
    </submittedName>
</protein>
<evidence type="ECO:0000313" key="1">
    <source>
        <dbReference type="EMBL" id="MCC4212864.1"/>
    </source>
</evidence>
<dbReference type="RefSeq" id="WP_228229935.1">
    <property type="nucleotide sequence ID" value="NZ_JAJGMW010000010.1"/>
</dbReference>
<organism evidence="1 2">
    <name type="scientific">Leeuwenhoekiella parthenopeia</name>
    <dbReference type="NCBI Taxonomy" id="2890320"/>
    <lineage>
        <taxon>Bacteria</taxon>
        <taxon>Pseudomonadati</taxon>
        <taxon>Bacteroidota</taxon>
        <taxon>Flavobacteriia</taxon>
        <taxon>Flavobacteriales</taxon>
        <taxon>Flavobacteriaceae</taxon>
        <taxon>Leeuwenhoekiella</taxon>
    </lineage>
</organism>
<dbReference type="Proteomes" id="UP001197770">
    <property type="component" value="Unassembled WGS sequence"/>
</dbReference>
<sequence length="53" mass="6325">MTLFKNKVSIEEGDYYLTPEGYRCFTEQYHLKRGYCCKSGCRHCPYGFDKTKE</sequence>